<evidence type="ECO:0000313" key="2">
    <source>
        <dbReference type="EMBL" id="BCU03800.1"/>
    </source>
</evidence>
<organism evidence="2 3">
    <name type="scientific">Pandoravirus japonicus</name>
    <dbReference type="NCBI Taxonomy" id="2823154"/>
    <lineage>
        <taxon>Viruses</taxon>
        <taxon>Pandoravirus</taxon>
    </lineage>
</organism>
<reference evidence="2" key="1">
    <citation type="submission" date="2021-04" db="EMBL/GenBank/DDBJ databases">
        <title>Draft Genome Sequence of Pandoravirus japonicus, Isolated from the Sabaishi River of Niigata, Japan.</title>
        <authorList>
            <person name="Hosokawa N."/>
            <person name="Takahashi H."/>
            <person name="Aoki K."/>
            <person name="Takemura M."/>
        </authorList>
    </citation>
    <scope>NUCLEOTIDE SEQUENCE</scope>
</reference>
<dbReference type="InterPro" id="IPR001040">
    <property type="entry name" value="TIF_eIF_4E"/>
</dbReference>
<evidence type="ECO:0000313" key="3">
    <source>
        <dbReference type="Proteomes" id="UP001253637"/>
    </source>
</evidence>
<protein>
    <submittedName>
        <fullName evidence="2">Eukaryotic initiation factor 4E incomplete domain containing protein</fullName>
    </submittedName>
</protein>
<dbReference type="SUPFAM" id="SSF55418">
    <property type="entry name" value="eIF4e-like"/>
    <property type="match status" value="1"/>
</dbReference>
<dbReference type="Pfam" id="PF01652">
    <property type="entry name" value="IF4E"/>
    <property type="match status" value="1"/>
</dbReference>
<dbReference type="Proteomes" id="UP001253637">
    <property type="component" value="Segment"/>
</dbReference>
<dbReference type="Gene3D" id="3.30.760.10">
    <property type="entry name" value="RNA Cap, Translation Initiation Factor Eif4e"/>
    <property type="match status" value="1"/>
</dbReference>
<feature type="region of interest" description="Disordered" evidence="1">
    <location>
        <begin position="182"/>
        <end position="213"/>
    </location>
</feature>
<sequence>MDAQCENTDRQEKSDRTWCVWSHAAAADRQQDYASTRGQVTDTAFDRLDTLWGVVETALPRGARSGGVSVFEEGTSPDWESPSNVGGATAAFWRRAAAPDAHEIYRNLVSAVVIGSAPLSTRIKGVRMTLSRGGARYQIWVARHDAPHVSPRHAADRLMETPRQHALALVPWFRALVAPPGTIEGGARPTPRPTPRDHYYDVSAEEQPDPDVWEGDAFGAAVFRHG</sequence>
<keyword evidence="2" id="KW-0648">Protein biosynthesis</keyword>
<proteinExistence type="predicted"/>
<evidence type="ECO:0000256" key="1">
    <source>
        <dbReference type="SAM" id="MobiDB-lite"/>
    </source>
</evidence>
<dbReference type="EMBL" id="LC625835">
    <property type="protein sequence ID" value="BCU03800.1"/>
    <property type="molecule type" value="Genomic_DNA"/>
</dbReference>
<dbReference type="GO" id="GO:0003723">
    <property type="term" value="F:RNA binding"/>
    <property type="evidence" value="ECO:0007669"/>
    <property type="project" value="InterPro"/>
</dbReference>
<feature type="compositionally biased region" description="Acidic residues" evidence="1">
    <location>
        <begin position="203"/>
        <end position="213"/>
    </location>
</feature>
<dbReference type="InterPro" id="IPR023398">
    <property type="entry name" value="TIF_eIF4e-like"/>
</dbReference>
<name>A0A811BR33_9VIRU</name>
<keyword evidence="2" id="KW-0396">Initiation factor</keyword>
<accession>A0A811BR33</accession>